<dbReference type="EMBL" id="JAPNUD010000269">
    <property type="protein sequence ID" value="MDA0647243.1"/>
    <property type="molecule type" value="Genomic_DNA"/>
</dbReference>
<feature type="transmembrane region" description="Helical" evidence="7">
    <location>
        <begin position="124"/>
        <end position="141"/>
    </location>
</feature>
<protein>
    <submittedName>
        <fullName evidence="8">Sulfate exporter family transporter</fullName>
    </submittedName>
</protein>
<dbReference type="PANTHER" id="PTHR30106">
    <property type="entry name" value="INNER MEMBRANE PROTEIN YEIH-RELATED"/>
    <property type="match status" value="1"/>
</dbReference>
<keyword evidence="9" id="KW-1185">Reference proteome</keyword>
<comment type="subcellular location">
    <subcellularLocation>
        <location evidence="1">Cell membrane</location>
        <topology evidence="1">Multi-pass membrane protein</topology>
    </subcellularLocation>
</comment>
<gene>
    <name evidence="8" type="ORF">OUY24_42015</name>
</gene>
<feature type="transmembrane region" description="Helical" evidence="7">
    <location>
        <begin position="332"/>
        <end position="353"/>
    </location>
</feature>
<accession>A0ABT4TCI6</accession>
<dbReference type="InterPro" id="IPR018383">
    <property type="entry name" value="UPF0324_pro"/>
</dbReference>
<name>A0ABT4TCI6_9ACTN</name>
<organism evidence="8 9">
    <name type="scientific">Nonomuraea ferruginea</name>
    <dbReference type="NCBI Taxonomy" id="46174"/>
    <lineage>
        <taxon>Bacteria</taxon>
        <taxon>Bacillati</taxon>
        <taxon>Actinomycetota</taxon>
        <taxon>Actinomycetes</taxon>
        <taxon>Streptosporangiales</taxon>
        <taxon>Streptosporangiaceae</taxon>
        <taxon>Nonomuraea</taxon>
    </lineage>
</organism>
<evidence type="ECO:0000256" key="3">
    <source>
        <dbReference type="ARBA" id="ARBA00022475"/>
    </source>
</evidence>
<feature type="transmembrane region" description="Helical" evidence="7">
    <location>
        <begin position="297"/>
        <end position="320"/>
    </location>
</feature>
<keyword evidence="5 7" id="KW-1133">Transmembrane helix</keyword>
<reference evidence="8 9" key="1">
    <citation type="submission" date="2022-11" db="EMBL/GenBank/DDBJ databases">
        <title>Nonomuraea corallina sp. nov., a new species of the genus Nonomuraea isolated from sea side sediment in Thai sea.</title>
        <authorList>
            <person name="Ngamcharungchit C."/>
            <person name="Matsumoto A."/>
            <person name="Suriyachadkun C."/>
            <person name="Panbangred W."/>
            <person name="Inahashi Y."/>
            <person name="Intra B."/>
        </authorList>
    </citation>
    <scope>NUCLEOTIDE SEQUENCE [LARGE SCALE GENOMIC DNA]</scope>
    <source>
        <strain evidence="8 9">DSM 43553</strain>
    </source>
</reference>
<sequence>MPLPALRSLPALLPGVLVSAAALGVALAVNAAVPAVSAAVVAVVLGAALAGFGGAGRRLLPGLRFVSRPVLRAAVVLLGLQVSVPQILGLGWQTVVVVVVATGVTFAVTPVAGRRLGVPPGASLLVATGVAVCGAAAIAAMHDSAGTEDDEAAAALAVVVLYGTGALLAIPLAASWLGLSPSQLAVWTGAAVHEVAQVAAIGAATGVLTTAVTVKLGRVLLLAPLVALVSYTGSHATPGRRLQDAHAGRVGLPAGPPVRPARAPRGKAGRVAGVPLFVAGFVVMACVRGTGMVPDGVVAVAGQAANILLAAAMFGLGTGIDVRRLLRGGRTVLLGGIATGLVGGVSLAGVLLLV</sequence>
<comment type="caution">
    <text evidence="8">The sequence shown here is derived from an EMBL/GenBank/DDBJ whole genome shotgun (WGS) entry which is preliminary data.</text>
</comment>
<keyword evidence="6 7" id="KW-0472">Membrane</keyword>
<dbReference type="Proteomes" id="UP001212498">
    <property type="component" value="Unassembled WGS sequence"/>
</dbReference>
<feature type="transmembrane region" description="Helical" evidence="7">
    <location>
        <begin position="271"/>
        <end position="291"/>
    </location>
</feature>
<evidence type="ECO:0000256" key="6">
    <source>
        <dbReference type="ARBA" id="ARBA00023136"/>
    </source>
</evidence>
<dbReference type="PANTHER" id="PTHR30106:SF2">
    <property type="entry name" value="UPF0324 INNER MEMBRANE PROTEIN YEIH"/>
    <property type="match status" value="1"/>
</dbReference>
<evidence type="ECO:0000256" key="7">
    <source>
        <dbReference type="SAM" id="Phobius"/>
    </source>
</evidence>
<evidence type="ECO:0000256" key="4">
    <source>
        <dbReference type="ARBA" id="ARBA00022692"/>
    </source>
</evidence>
<feature type="transmembrane region" description="Helical" evidence="7">
    <location>
        <begin position="153"/>
        <end position="177"/>
    </location>
</feature>
<evidence type="ECO:0000256" key="5">
    <source>
        <dbReference type="ARBA" id="ARBA00022989"/>
    </source>
</evidence>
<keyword evidence="3" id="KW-1003">Cell membrane</keyword>
<dbReference type="RefSeq" id="WP_271280261.1">
    <property type="nucleotide sequence ID" value="NZ_BAABFD010000001.1"/>
</dbReference>
<comment type="similarity">
    <text evidence="2">Belongs to the UPF0324 family.</text>
</comment>
<evidence type="ECO:0000313" key="8">
    <source>
        <dbReference type="EMBL" id="MDA0647243.1"/>
    </source>
</evidence>
<keyword evidence="4 7" id="KW-0812">Transmembrane</keyword>
<feature type="transmembrane region" description="Helical" evidence="7">
    <location>
        <begin position="38"/>
        <end position="57"/>
    </location>
</feature>
<dbReference type="Pfam" id="PF03601">
    <property type="entry name" value="Cons_hypoth698"/>
    <property type="match status" value="1"/>
</dbReference>
<feature type="transmembrane region" description="Helical" evidence="7">
    <location>
        <begin position="94"/>
        <end position="112"/>
    </location>
</feature>
<evidence type="ECO:0000256" key="2">
    <source>
        <dbReference type="ARBA" id="ARBA00007977"/>
    </source>
</evidence>
<evidence type="ECO:0000256" key="1">
    <source>
        <dbReference type="ARBA" id="ARBA00004651"/>
    </source>
</evidence>
<proteinExistence type="inferred from homology"/>
<evidence type="ECO:0000313" key="9">
    <source>
        <dbReference type="Proteomes" id="UP001212498"/>
    </source>
</evidence>